<dbReference type="Gene3D" id="3.40.50.1110">
    <property type="entry name" value="SGNH hydrolase"/>
    <property type="match status" value="1"/>
</dbReference>
<keyword evidence="3" id="KW-1185">Reference proteome</keyword>
<dbReference type="EMBL" id="AP013058">
    <property type="protein sequence ID" value="BAN22252.1"/>
    <property type="molecule type" value="Genomic_DNA"/>
</dbReference>
<feature type="signal peptide" evidence="1">
    <location>
        <begin position="1"/>
        <end position="25"/>
    </location>
</feature>
<dbReference type="STRING" id="758793.BRPE64_ACDS04980"/>
<gene>
    <name evidence="2" type="ORF">BRPE64_ACDS04980</name>
</gene>
<dbReference type="AlphaFoldDB" id="R4WWK0"/>
<proteinExistence type="predicted"/>
<reference evidence="2 3" key="1">
    <citation type="journal article" date="2013" name="Genome Announc.">
        <title>Complete Genome Sequence of Burkholderia sp. Strain RPE64, Bacterial Symbiont of the Bean Bug Riptortus pedestris.</title>
        <authorList>
            <person name="Shibata T.F."/>
            <person name="Maeda T."/>
            <person name="Nikoh N."/>
            <person name="Yamaguchi K."/>
            <person name="Oshima K."/>
            <person name="Hattori M."/>
            <person name="Nishiyama T."/>
            <person name="Hasebe M."/>
            <person name="Fukatsu T."/>
            <person name="Kikuchi Y."/>
            <person name="Shigenobu S."/>
        </authorList>
    </citation>
    <scope>NUCLEOTIDE SEQUENCE [LARGE SCALE GENOMIC DNA]</scope>
</reference>
<dbReference type="GO" id="GO:0016788">
    <property type="term" value="F:hydrolase activity, acting on ester bonds"/>
    <property type="evidence" value="ECO:0007669"/>
    <property type="project" value="InterPro"/>
</dbReference>
<sequence length="368" mass="37293">MMKQRSTRATLVRLAQFATASAAFALLAACGGGGDDNNSTPAGGVKLQVVSFGDSLSDVGTYAPVAASNFGGGRFTTNPGQVWTQNVAQYYGDTLKPAMTGGFGTAPAVQSGLGYAQGGSRVTNPIGIGHATTDPNNFTGTLTVPVAQQLTNYLASHGSFNAGQLVIVNGGANDILFNLQAVQAGQMTPAAATAAIGQAAIDLAGVIGKVVQNGATHVLVSNVPDIGTTPQGMMSSPTSRALLSQASLGFNQALAAALTQTGLMSKVIYLDIVPPLANITANAAQFGFTVSNTGTACNLQAMAAAAQKFGEPNPQAFATSLFCSPDTLTVAGADQTYMYADTVHPTTHLHALYAQTAEQTIAKSGLGK</sequence>
<dbReference type="SUPFAM" id="SSF52266">
    <property type="entry name" value="SGNH hydrolase"/>
    <property type="match status" value="1"/>
</dbReference>
<feature type="chain" id="PRO_5004372927" description="Acylhydrolase" evidence="1">
    <location>
        <begin position="26"/>
        <end position="368"/>
    </location>
</feature>
<dbReference type="PROSITE" id="PS51257">
    <property type="entry name" value="PROKAR_LIPOPROTEIN"/>
    <property type="match status" value="1"/>
</dbReference>
<evidence type="ECO:0008006" key="4">
    <source>
        <dbReference type="Google" id="ProtNLM"/>
    </source>
</evidence>
<dbReference type="HOGENOM" id="CLU_015101_3_0_4"/>
<dbReference type="RefSeq" id="WP_016344414.1">
    <property type="nucleotide sequence ID" value="NC_021287.1"/>
</dbReference>
<evidence type="ECO:0000313" key="2">
    <source>
        <dbReference type="EMBL" id="BAN22252.1"/>
    </source>
</evidence>
<organism evidence="2 3">
    <name type="scientific">Caballeronia insecticola</name>
    <dbReference type="NCBI Taxonomy" id="758793"/>
    <lineage>
        <taxon>Bacteria</taxon>
        <taxon>Pseudomonadati</taxon>
        <taxon>Pseudomonadota</taxon>
        <taxon>Betaproteobacteria</taxon>
        <taxon>Burkholderiales</taxon>
        <taxon>Burkholderiaceae</taxon>
        <taxon>Caballeronia</taxon>
    </lineage>
</organism>
<dbReference type="Proteomes" id="UP000013966">
    <property type="component" value="Chromosome 1"/>
</dbReference>
<reference evidence="2 3" key="2">
    <citation type="journal article" date="2018" name="Int. J. Syst. Evol. Microbiol.">
        <title>Burkholderia insecticola sp. nov., a gut symbiotic bacterium of the bean bug Riptortus pedestris.</title>
        <authorList>
            <person name="Takeshita K."/>
            <person name="Tamaki H."/>
            <person name="Ohbayashi T."/>
            <person name="Meng X.-Y."/>
            <person name="Sone T."/>
            <person name="Mitani Y."/>
            <person name="Peeters C."/>
            <person name="Kikuchi Y."/>
            <person name="Vandamme P."/>
        </authorList>
    </citation>
    <scope>NUCLEOTIDE SEQUENCE [LARGE SCALE GENOMIC DNA]</scope>
    <source>
        <strain evidence="2">RPE64</strain>
    </source>
</reference>
<dbReference type="InterPro" id="IPR001087">
    <property type="entry name" value="GDSL"/>
</dbReference>
<dbReference type="CDD" id="cd01847">
    <property type="entry name" value="Triacylglycerol_lipase_like"/>
    <property type="match status" value="1"/>
</dbReference>
<evidence type="ECO:0000256" key="1">
    <source>
        <dbReference type="SAM" id="SignalP"/>
    </source>
</evidence>
<dbReference type="InterPro" id="IPR050592">
    <property type="entry name" value="GDSL_lipolytic_enzyme"/>
</dbReference>
<dbReference type="OrthoDB" id="5292073at2"/>
<protein>
    <recommendedName>
        <fullName evidence="4">Acylhydrolase</fullName>
    </recommendedName>
</protein>
<accession>R4WWK0</accession>
<dbReference type="PANTHER" id="PTHR45642">
    <property type="entry name" value="GDSL ESTERASE/LIPASE EXL3"/>
    <property type="match status" value="1"/>
</dbReference>
<dbReference type="Pfam" id="PF00657">
    <property type="entry name" value="Lipase_GDSL"/>
    <property type="match status" value="1"/>
</dbReference>
<dbReference type="InterPro" id="IPR036514">
    <property type="entry name" value="SGNH_hydro_sf"/>
</dbReference>
<dbReference type="KEGG" id="buo:BRPE64_ACDS04980"/>
<dbReference type="PATRIC" id="fig|758793.3.peg.497"/>
<keyword evidence="1" id="KW-0732">Signal</keyword>
<name>R4WWK0_9BURK</name>
<dbReference type="PANTHER" id="PTHR45642:SF141">
    <property type="entry name" value="SECRETED EFFECTOR PROTEIN SSEJ"/>
    <property type="match status" value="1"/>
</dbReference>
<evidence type="ECO:0000313" key="3">
    <source>
        <dbReference type="Proteomes" id="UP000013966"/>
    </source>
</evidence>